<comment type="caution">
    <text evidence="17">The sequence shown here is derived from an EMBL/GenBank/DDBJ whole genome shotgun (WGS) entry which is preliminary data.</text>
</comment>
<keyword evidence="14" id="KW-0812">Transmembrane</keyword>
<keyword evidence="14" id="KW-0472">Membrane</keyword>
<evidence type="ECO:0000256" key="9">
    <source>
        <dbReference type="ARBA" id="ARBA00023002"/>
    </source>
</evidence>
<evidence type="ECO:0000256" key="6">
    <source>
        <dbReference type="ARBA" id="ARBA00017290"/>
    </source>
</evidence>
<keyword evidence="7 12" id="KW-0479">Metal-binding</keyword>
<feature type="transmembrane region" description="Helical" evidence="14">
    <location>
        <begin position="278"/>
        <end position="302"/>
    </location>
</feature>
<dbReference type="CDD" id="cd11020">
    <property type="entry name" value="CuRO_1_CuNIR"/>
    <property type="match status" value="1"/>
</dbReference>
<feature type="transmembrane region" description="Helical" evidence="14">
    <location>
        <begin position="93"/>
        <end position="113"/>
    </location>
</feature>
<evidence type="ECO:0000313" key="18">
    <source>
        <dbReference type="Proteomes" id="UP000216311"/>
    </source>
</evidence>
<feature type="transmembrane region" description="Helical" evidence="14">
    <location>
        <begin position="30"/>
        <end position="47"/>
    </location>
</feature>
<feature type="transmembrane region" description="Helical" evidence="14">
    <location>
        <begin position="359"/>
        <end position="376"/>
    </location>
</feature>
<dbReference type="AlphaFoldDB" id="A0A255HBU6"/>
<dbReference type="RefSeq" id="WP_094362407.1">
    <property type="nucleotide sequence ID" value="NZ_NMVQ01000001.1"/>
</dbReference>
<dbReference type="InterPro" id="IPR001287">
    <property type="entry name" value="NO2-reductase_Cu"/>
</dbReference>
<feature type="transmembrane region" description="Helical" evidence="14">
    <location>
        <begin position="382"/>
        <end position="402"/>
    </location>
</feature>
<feature type="binding site" description="type 1 copper site" evidence="12">
    <location>
        <position position="678"/>
    </location>
    <ligand>
        <name>Cu cation</name>
        <dbReference type="ChEBI" id="CHEBI:23378"/>
        <label>1</label>
    </ligand>
</feature>
<dbReference type="Pfam" id="PF13473">
    <property type="entry name" value="Cupredoxin_1"/>
    <property type="match status" value="1"/>
</dbReference>
<feature type="domain" description="EfeO-type cupredoxin-like" evidence="16">
    <location>
        <begin position="487"/>
        <end position="551"/>
    </location>
</feature>
<keyword evidence="9" id="KW-0560">Oxidoreductase</keyword>
<feature type="binding site" description="type 1 copper site" evidence="12">
    <location>
        <position position="683"/>
    </location>
    <ligand>
        <name>Cu cation</name>
        <dbReference type="ChEBI" id="CHEBI:23378"/>
        <label>1</label>
    </ligand>
</feature>
<keyword evidence="8" id="KW-0677">Repeat</keyword>
<dbReference type="SUPFAM" id="SSF49503">
    <property type="entry name" value="Cupredoxins"/>
    <property type="match status" value="3"/>
</dbReference>
<evidence type="ECO:0000259" key="15">
    <source>
        <dbReference type="Pfam" id="PF07732"/>
    </source>
</evidence>
<evidence type="ECO:0000256" key="12">
    <source>
        <dbReference type="PIRSR" id="PIRSR601287-1"/>
    </source>
</evidence>
<dbReference type="PRINTS" id="PR00695">
    <property type="entry name" value="CUNO2RDTASE"/>
</dbReference>
<evidence type="ECO:0000256" key="14">
    <source>
        <dbReference type="SAM" id="Phobius"/>
    </source>
</evidence>
<feature type="binding site" description="type 1 copper site" evidence="12">
    <location>
        <position position="731"/>
    </location>
    <ligand>
        <name>Cu cation</name>
        <dbReference type="ChEBI" id="CHEBI:23378"/>
        <label>1</label>
    </ligand>
</feature>
<sequence length="888" mass="94157">MSVRLSEPSSTSSRDPMDRRAWHRRAARPVLGWMVALLVLAFVHRWVPQSRWLLVHLFTLGLVTNSILIWGQHFTDTLLRSRAGDRGSQLSRLWVLNLGIVITSVGMVAGVGAMAIGGAAVIGLALCWYAWSLLTQLRGSLGGRFAFTVRWYVAAALLLPVGAVLGGAMALSQPEPWQGKLLLAHQLVNVLGFVGLTAIGTLITLWPTVLRTKMEPDQERAGRRALWAMAGGVLIAAVAALAGWMPVVAVGLVAYLIGLVLIGIPLLRCALRKPPQDFPAYSIGAALVWLVGCLVGLAVLLLRTDHPSLAAGQVQRFTVPFVAGFLAQLLFGAMSYLMPTVMGGGPKVVRASCAEMNRFGAARVAVLNASLVAFLASDNSWIRVLTSLLALVALASIVVLIVRMVRLVTRGCTKVTAPTADTEPVKGNPAQRVKSEKVTSGVLEAPSQRRDFVEAVMGLGGVLGAVAIGRAVGGSGTPTAAQGAVAATGQTTRVRVVANGMRFHPDTVQVPVGNRLEITLVNEDPEQVHDLYLATGASTKRLPPGQTSVLDAGVIGAPVEGWCSIVGHRSMGMLFHVTTPGAGAPAGPPVAVGSTRQQVDLSKPPGPGFRTRSAVLEPVLPSPERSIQLTVTEADQELAPGVIQHAMTYNGRVMGPTVNANLGDRISCRLVNRGSMGHSVDFHAGTVAPDNTMRTIAPGESLDYRFVTHRAGIWLYHCSTMPMSAHIAAGMYGAVVVPPRGIAKVDREFLLIQQEAYLGPPGGETDSAKIANEAPDLTIWNGHANQYVFDPLTARVGERVRIWVLAAGPSRGISFHVVGAQFDTVFKEGAYLLRPNNPEGGGAQALDLAAAQGGFVELVFDEPGTYTFVNHSFVEMERGARGLIKVTA</sequence>
<feature type="transmembrane region" description="Helical" evidence="14">
    <location>
        <begin position="149"/>
        <end position="171"/>
    </location>
</feature>
<evidence type="ECO:0000256" key="10">
    <source>
        <dbReference type="ARBA" id="ARBA00023008"/>
    </source>
</evidence>
<dbReference type="InterPro" id="IPR045087">
    <property type="entry name" value="Cu-oxidase_fam"/>
</dbReference>
<feature type="transmembrane region" description="Helical" evidence="14">
    <location>
        <begin position="183"/>
        <end position="206"/>
    </location>
</feature>
<keyword evidence="18" id="KW-1185">Reference proteome</keyword>
<evidence type="ECO:0000256" key="8">
    <source>
        <dbReference type="ARBA" id="ARBA00022737"/>
    </source>
</evidence>
<dbReference type="Gene3D" id="2.60.40.420">
    <property type="entry name" value="Cupredoxins - blue copper proteins"/>
    <property type="match status" value="3"/>
</dbReference>
<evidence type="ECO:0000256" key="2">
    <source>
        <dbReference type="ARBA" id="ARBA00001973"/>
    </source>
</evidence>
<dbReference type="InterPro" id="IPR008972">
    <property type="entry name" value="Cupredoxin"/>
</dbReference>
<evidence type="ECO:0000256" key="11">
    <source>
        <dbReference type="ARBA" id="ARBA00049340"/>
    </source>
</evidence>
<dbReference type="Pfam" id="PF07732">
    <property type="entry name" value="Cu-oxidase_3"/>
    <property type="match status" value="1"/>
</dbReference>
<dbReference type="SUPFAM" id="SSF81442">
    <property type="entry name" value="Cytochrome c oxidase subunit I-like"/>
    <property type="match status" value="1"/>
</dbReference>
<evidence type="ECO:0000256" key="4">
    <source>
        <dbReference type="ARBA" id="ARBA00011233"/>
    </source>
</evidence>
<dbReference type="EC" id="1.7.2.1" evidence="5"/>
<evidence type="ECO:0000259" key="16">
    <source>
        <dbReference type="Pfam" id="PF13473"/>
    </source>
</evidence>
<dbReference type="GO" id="GO:0050421">
    <property type="term" value="F:nitrite reductase (NO-forming) activity"/>
    <property type="evidence" value="ECO:0007669"/>
    <property type="project" value="UniProtKB-EC"/>
</dbReference>
<reference evidence="17 18" key="1">
    <citation type="submission" date="2017-07" db="EMBL/GenBank/DDBJ databases">
        <title>Draft whole genome sequences of clinical Proprionibacteriaceae strains.</title>
        <authorList>
            <person name="Bernier A.-M."/>
            <person name="Bernard K."/>
            <person name="Domingo M.-C."/>
        </authorList>
    </citation>
    <scope>NUCLEOTIDE SEQUENCE [LARGE SCALE GENOMIC DNA]</scope>
    <source>
        <strain evidence="17 18">NML 130396</strain>
    </source>
</reference>
<evidence type="ECO:0000256" key="5">
    <source>
        <dbReference type="ARBA" id="ARBA00011882"/>
    </source>
</evidence>
<name>A0A255HBU6_9ACTN</name>
<comment type="cofactor">
    <cofactor evidence="1 12">
        <name>Cu(+)</name>
        <dbReference type="ChEBI" id="CHEBI:49552"/>
    </cofactor>
</comment>
<organism evidence="17 18">
    <name type="scientific">Enemella dayhoffiae</name>
    <dbReference type="NCBI Taxonomy" id="2016507"/>
    <lineage>
        <taxon>Bacteria</taxon>
        <taxon>Bacillati</taxon>
        <taxon>Actinomycetota</taxon>
        <taxon>Actinomycetes</taxon>
        <taxon>Propionibacteriales</taxon>
        <taxon>Propionibacteriaceae</taxon>
        <taxon>Enemella</taxon>
    </lineage>
</organism>
<feature type="transmembrane region" description="Helical" evidence="14">
    <location>
        <begin position="317"/>
        <end position="338"/>
    </location>
</feature>
<keyword evidence="10 12" id="KW-0186">Copper</keyword>
<comment type="similarity">
    <text evidence="3">Belongs to the multicopper oxidase family.</text>
</comment>
<dbReference type="GO" id="GO:0005507">
    <property type="term" value="F:copper ion binding"/>
    <property type="evidence" value="ECO:0007669"/>
    <property type="project" value="InterPro"/>
</dbReference>
<accession>A0A255HBU6</accession>
<feature type="binding site" description="type 1 copper site" evidence="12">
    <location>
        <position position="718"/>
    </location>
    <ligand>
        <name>Cu cation</name>
        <dbReference type="ChEBI" id="CHEBI:23378"/>
        <label>1</label>
    </ligand>
</feature>
<dbReference type="OrthoDB" id="345021at2"/>
<evidence type="ECO:0000256" key="7">
    <source>
        <dbReference type="ARBA" id="ARBA00022723"/>
    </source>
</evidence>
<dbReference type="EMBL" id="NMVQ01000001">
    <property type="protein sequence ID" value="OYO25199.1"/>
    <property type="molecule type" value="Genomic_DNA"/>
</dbReference>
<feature type="region of interest" description="Disordered" evidence="13">
    <location>
        <begin position="419"/>
        <end position="439"/>
    </location>
</feature>
<feature type="transmembrane region" description="Helical" evidence="14">
    <location>
        <begin position="226"/>
        <end position="246"/>
    </location>
</feature>
<feature type="binding site" description="type 1 copper site" evidence="12">
    <location>
        <position position="726"/>
    </location>
    <ligand>
        <name>Cu cation</name>
        <dbReference type="ChEBI" id="CHEBI:23378"/>
        <label>1</label>
    </ligand>
</feature>
<comment type="catalytic activity">
    <reaction evidence="11">
        <text>nitric oxide + Fe(III)-[cytochrome c] + H2O = Fe(II)-[cytochrome c] + nitrite + 2 H(+)</text>
        <dbReference type="Rhea" id="RHEA:15233"/>
        <dbReference type="Rhea" id="RHEA-COMP:10350"/>
        <dbReference type="Rhea" id="RHEA-COMP:14399"/>
        <dbReference type="ChEBI" id="CHEBI:15377"/>
        <dbReference type="ChEBI" id="CHEBI:15378"/>
        <dbReference type="ChEBI" id="CHEBI:16301"/>
        <dbReference type="ChEBI" id="CHEBI:16480"/>
        <dbReference type="ChEBI" id="CHEBI:29033"/>
        <dbReference type="ChEBI" id="CHEBI:29034"/>
        <dbReference type="EC" id="1.7.2.1"/>
    </reaction>
</comment>
<feature type="domain" description="Plastocyanin-like" evidence="15">
    <location>
        <begin position="632"/>
        <end position="740"/>
    </location>
</feature>
<comment type="cofactor">
    <cofactor evidence="2 12">
        <name>Cu(2+)</name>
        <dbReference type="ChEBI" id="CHEBI:29036"/>
    </cofactor>
</comment>
<gene>
    <name evidence="17" type="ORF">CGZ93_01725</name>
</gene>
<dbReference type="InterPro" id="IPR011707">
    <property type="entry name" value="Cu-oxidase-like_N"/>
</dbReference>
<keyword evidence="14" id="KW-1133">Transmembrane helix</keyword>
<dbReference type="InterPro" id="IPR036927">
    <property type="entry name" value="Cyt_c_oxase-like_su1_sf"/>
</dbReference>
<evidence type="ECO:0000256" key="13">
    <source>
        <dbReference type="SAM" id="MobiDB-lite"/>
    </source>
</evidence>
<dbReference type="CDD" id="cd04208">
    <property type="entry name" value="CuRO_2_CuNIR"/>
    <property type="match status" value="1"/>
</dbReference>
<feature type="binding site" description="type 1 copper site" evidence="12">
    <location>
        <position position="717"/>
    </location>
    <ligand>
        <name>Cu cation</name>
        <dbReference type="ChEBI" id="CHEBI:23378"/>
        <label>1</label>
    </ligand>
</feature>
<dbReference type="Proteomes" id="UP000216311">
    <property type="component" value="Unassembled WGS sequence"/>
</dbReference>
<feature type="transmembrane region" description="Helical" evidence="14">
    <location>
        <begin position="119"/>
        <end position="137"/>
    </location>
</feature>
<comment type="subunit">
    <text evidence="4">Homotrimer.</text>
</comment>
<evidence type="ECO:0000313" key="17">
    <source>
        <dbReference type="EMBL" id="OYO25199.1"/>
    </source>
</evidence>
<feature type="transmembrane region" description="Helical" evidence="14">
    <location>
        <begin position="252"/>
        <end position="271"/>
    </location>
</feature>
<dbReference type="InterPro" id="IPR028096">
    <property type="entry name" value="EfeO_Cupredoxin"/>
</dbReference>
<dbReference type="PANTHER" id="PTHR11709">
    <property type="entry name" value="MULTI-COPPER OXIDASE"/>
    <property type="match status" value="1"/>
</dbReference>
<evidence type="ECO:0000256" key="1">
    <source>
        <dbReference type="ARBA" id="ARBA00001960"/>
    </source>
</evidence>
<protein>
    <recommendedName>
        <fullName evidence="6">Copper-containing nitrite reductase</fullName>
        <ecNumber evidence="5">1.7.2.1</ecNumber>
    </recommendedName>
</protein>
<feature type="binding site" description="type 1 copper site" evidence="12">
    <location>
        <position position="871"/>
    </location>
    <ligand>
        <name>Cu cation</name>
        <dbReference type="ChEBI" id="CHEBI:23378"/>
        <label>1</label>
    </ligand>
</feature>
<feature type="transmembrane region" description="Helical" evidence="14">
    <location>
        <begin position="53"/>
        <end position="72"/>
    </location>
</feature>
<dbReference type="PANTHER" id="PTHR11709:SF394">
    <property type="entry name" value="FI03373P-RELATED"/>
    <property type="match status" value="1"/>
</dbReference>
<proteinExistence type="inferred from homology"/>
<evidence type="ECO:0000256" key="3">
    <source>
        <dbReference type="ARBA" id="ARBA00010609"/>
    </source>
</evidence>